<organism evidence="10 11">
    <name type="scientific">Tribonema minus</name>
    <dbReference type="NCBI Taxonomy" id="303371"/>
    <lineage>
        <taxon>Eukaryota</taxon>
        <taxon>Sar</taxon>
        <taxon>Stramenopiles</taxon>
        <taxon>Ochrophyta</taxon>
        <taxon>PX clade</taxon>
        <taxon>Xanthophyceae</taxon>
        <taxon>Tribonematales</taxon>
        <taxon>Tribonemataceae</taxon>
        <taxon>Tribonema</taxon>
    </lineage>
</organism>
<feature type="region of interest" description="Disordered" evidence="7">
    <location>
        <begin position="438"/>
        <end position="488"/>
    </location>
</feature>
<feature type="domain" description="WW" evidence="8">
    <location>
        <begin position="110"/>
        <end position="144"/>
    </location>
</feature>
<dbReference type="PROSITE" id="PS50020">
    <property type="entry name" value="WW_DOMAIN_2"/>
    <property type="match status" value="2"/>
</dbReference>
<feature type="compositionally biased region" description="Basic and acidic residues" evidence="7">
    <location>
        <begin position="468"/>
        <end position="478"/>
    </location>
</feature>
<evidence type="ECO:0000259" key="9">
    <source>
        <dbReference type="PROSITE" id="PS50059"/>
    </source>
</evidence>
<dbReference type="InterPro" id="IPR046357">
    <property type="entry name" value="PPIase_dom_sf"/>
</dbReference>
<feature type="compositionally biased region" description="Gly residues" evidence="7">
    <location>
        <begin position="236"/>
        <end position="252"/>
    </location>
</feature>
<proteinExistence type="predicted"/>
<dbReference type="SUPFAM" id="SSF54534">
    <property type="entry name" value="FKBP-like"/>
    <property type="match status" value="1"/>
</dbReference>
<feature type="domain" description="WW" evidence="8">
    <location>
        <begin position="60"/>
        <end position="78"/>
    </location>
</feature>
<evidence type="ECO:0000256" key="6">
    <source>
        <dbReference type="SAM" id="Coils"/>
    </source>
</evidence>
<keyword evidence="4 5" id="KW-0413">Isomerase</keyword>
<protein>
    <recommendedName>
        <fullName evidence="2 5">peptidylprolyl isomerase</fullName>
        <ecNumber evidence="2 5">5.2.1.8</ecNumber>
    </recommendedName>
</protein>
<evidence type="ECO:0000256" key="1">
    <source>
        <dbReference type="ARBA" id="ARBA00000971"/>
    </source>
</evidence>
<dbReference type="InterPro" id="IPR001202">
    <property type="entry name" value="WW_dom"/>
</dbReference>
<name>A0A836CB63_9STRA</name>
<dbReference type="EC" id="5.2.1.8" evidence="2 5"/>
<evidence type="ECO:0000259" key="8">
    <source>
        <dbReference type="PROSITE" id="PS50020"/>
    </source>
</evidence>
<dbReference type="SUPFAM" id="SSF51045">
    <property type="entry name" value="WW domain"/>
    <property type="match status" value="1"/>
</dbReference>
<dbReference type="PANTHER" id="PTHR10516">
    <property type="entry name" value="PEPTIDYL-PROLYL CIS-TRANS ISOMERASE"/>
    <property type="match status" value="1"/>
</dbReference>
<dbReference type="InterPro" id="IPR036020">
    <property type="entry name" value="WW_dom_sf"/>
</dbReference>
<dbReference type="Pfam" id="PF00254">
    <property type="entry name" value="FKBP_C"/>
    <property type="match status" value="1"/>
</dbReference>
<dbReference type="GO" id="GO:0003755">
    <property type="term" value="F:peptidyl-prolyl cis-trans isomerase activity"/>
    <property type="evidence" value="ECO:0007669"/>
    <property type="project" value="UniProtKB-KW"/>
</dbReference>
<keyword evidence="3 5" id="KW-0697">Rotamase</keyword>
<dbReference type="SMART" id="SM00456">
    <property type="entry name" value="WW"/>
    <property type="match status" value="2"/>
</dbReference>
<evidence type="ECO:0000256" key="7">
    <source>
        <dbReference type="SAM" id="MobiDB-lite"/>
    </source>
</evidence>
<dbReference type="InterPro" id="IPR050689">
    <property type="entry name" value="FKBP-type_PPIase"/>
</dbReference>
<dbReference type="PANTHER" id="PTHR10516:SF443">
    <property type="entry name" value="FK506-BINDING PROTEIN 59-RELATED"/>
    <property type="match status" value="1"/>
</dbReference>
<sequence length="488" mass="53627">MVQHAPMRSPRSLRSMRLMGFHEPRCRLAIPTRKHLPSAITRAPQLRSTVIEEFDAQHARYYYFNAATRESAWAPPRLLRGAPLRPAAAAAALRIQTAWRAHRARARLATLLDAVYEREYSRDADAWFYFNRATGEASWKKPRVYGAREPPAHEGDVAVLEKEAENRELRRRLEDAEARAAAAAAQLATATTAALVRAGAADADDARGRPRHMDEWAPVQVGMRKYRLRFERKQRGGGGGRGDRGGGGSGGGDSDDSLSDASASDTPSELLQGTSEGGREYLDEESEGEANRAQAALLEGEAALSDAELAELQRDAANIEKEVMFAGDADDRPEDGDVVHYTCTLRDGGAVVESTRKTRRCAFEFVLGAGAVIRGLDRGVARMAFGERARITVSAEYAYGERGFPPIIPPGAALVFDVNLIRFWPRPRWRKPLIQATGPYTETPYDRAPVARSAARDNDDAASSSKAASREGKVDRSETPVGRRRHHQ</sequence>
<dbReference type="EMBL" id="JAFCMP010000514">
    <property type="protein sequence ID" value="KAG5178628.1"/>
    <property type="molecule type" value="Genomic_DNA"/>
</dbReference>
<dbReference type="Proteomes" id="UP000664859">
    <property type="component" value="Unassembled WGS sequence"/>
</dbReference>
<accession>A0A836CB63</accession>
<dbReference type="InterPro" id="IPR001179">
    <property type="entry name" value="PPIase_FKBP_dom"/>
</dbReference>
<dbReference type="Gene3D" id="2.20.70.10">
    <property type="match status" value="2"/>
</dbReference>
<dbReference type="CDD" id="cd00201">
    <property type="entry name" value="WW"/>
    <property type="match status" value="1"/>
</dbReference>
<feature type="coiled-coil region" evidence="6">
    <location>
        <begin position="159"/>
        <end position="193"/>
    </location>
</feature>
<dbReference type="PROSITE" id="PS50059">
    <property type="entry name" value="FKBP_PPIASE"/>
    <property type="match status" value="1"/>
</dbReference>
<evidence type="ECO:0000313" key="10">
    <source>
        <dbReference type="EMBL" id="KAG5178628.1"/>
    </source>
</evidence>
<dbReference type="GO" id="GO:0005737">
    <property type="term" value="C:cytoplasm"/>
    <property type="evidence" value="ECO:0007669"/>
    <property type="project" value="TreeGrafter"/>
</dbReference>
<feature type="region of interest" description="Disordered" evidence="7">
    <location>
        <begin position="230"/>
        <end position="293"/>
    </location>
</feature>
<evidence type="ECO:0000256" key="3">
    <source>
        <dbReference type="ARBA" id="ARBA00023110"/>
    </source>
</evidence>
<feature type="domain" description="PPIase FKBP-type" evidence="9">
    <location>
        <begin position="334"/>
        <end position="424"/>
    </location>
</feature>
<dbReference type="OrthoDB" id="1902587at2759"/>
<evidence type="ECO:0000256" key="4">
    <source>
        <dbReference type="ARBA" id="ARBA00023235"/>
    </source>
</evidence>
<evidence type="ECO:0000256" key="5">
    <source>
        <dbReference type="PROSITE-ProRule" id="PRU00277"/>
    </source>
</evidence>
<keyword evidence="6" id="KW-0175">Coiled coil</keyword>
<comment type="catalytic activity">
    <reaction evidence="1 5">
        <text>[protein]-peptidylproline (omega=180) = [protein]-peptidylproline (omega=0)</text>
        <dbReference type="Rhea" id="RHEA:16237"/>
        <dbReference type="Rhea" id="RHEA-COMP:10747"/>
        <dbReference type="Rhea" id="RHEA-COMP:10748"/>
        <dbReference type="ChEBI" id="CHEBI:83833"/>
        <dbReference type="ChEBI" id="CHEBI:83834"/>
        <dbReference type="EC" id="5.2.1.8"/>
    </reaction>
</comment>
<gene>
    <name evidence="10" type="ORF">JKP88DRAFT_241995</name>
</gene>
<dbReference type="Gene3D" id="3.10.50.40">
    <property type="match status" value="1"/>
</dbReference>
<comment type="caution">
    <text evidence="10">The sequence shown here is derived from an EMBL/GenBank/DDBJ whole genome shotgun (WGS) entry which is preliminary data.</text>
</comment>
<feature type="coiled-coil region" evidence="6">
    <location>
        <begin position="295"/>
        <end position="329"/>
    </location>
</feature>
<reference evidence="10" key="1">
    <citation type="submission" date="2021-02" db="EMBL/GenBank/DDBJ databases">
        <title>First Annotated Genome of the Yellow-green Alga Tribonema minus.</title>
        <authorList>
            <person name="Mahan K.M."/>
        </authorList>
    </citation>
    <scope>NUCLEOTIDE SEQUENCE</scope>
    <source>
        <strain evidence="10">UTEX B ZZ1240</strain>
    </source>
</reference>
<dbReference type="AlphaFoldDB" id="A0A836CB63"/>
<evidence type="ECO:0000256" key="2">
    <source>
        <dbReference type="ARBA" id="ARBA00013194"/>
    </source>
</evidence>
<dbReference type="PROSITE" id="PS50096">
    <property type="entry name" value="IQ"/>
    <property type="match status" value="1"/>
</dbReference>
<keyword evidence="11" id="KW-1185">Reference proteome</keyword>
<evidence type="ECO:0000313" key="11">
    <source>
        <dbReference type="Proteomes" id="UP000664859"/>
    </source>
</evidence>